<evidence type="ECO:0000256" key="1">
    <source>
        <dbReference type="PROSITE-ProRule" id="PRU00169"/>
    </source>
</evidence>
<protein>
    <submittedName>
        <fullName evidence="3">Transcriptional regulatory protein SrrA</fullName>
    </submittedName>
</protein>
<evidence type="ECO:0000313" key="3">
    <source>
        <dbReference type="EMBL" id="CZF81152.1"/>
    </source>
</evidence>
<keyword evidence="4" id="KW-1185">Reference proteome</keyword>
<dbReference type="PROSITE" id="PS50110">
    <property type="entry name" value="RESPONSE_REGULATORY"/>
    <property type="match status" value="1"/>
</dbReference>
<dbReference type="InterPro" id="IPR036457">
    <property type="entry name" value="PPM-type-like_dom_sf"/>
</dbReference>
<sequence>MVSVVQDICRPATLGKVSDTRKRLGQTLKQRGVADHLSNKIQLCFSEAAANLLEHTEPHPTFIAVSLECVDGLWLLHIDDDGESWDPTLANRVKSLDTFEEKEGGRGLALIHSLTDGLEYTKRTTFGENRLTLKWSIQQVATKPSVLVVEDDDSQRRLISAYLSEHFKVSEASNGQDALQFLMNNNVDLVISDIRMPGMDGLDLKKALHNQTNTLLTPFIFLTYADSQEIRDNAMGLGIDDYILKPVTKSALVQSARRVLHRSEQIYRQLTDKVNHRITNALTPSLPTESRQWQIAFATRNTGIGGGDLILHRDTDDFLMINMVDIMGHDVAAKFFSYAYGGYLRGLMYHVDDTDDPCGTLLSRLSDCAMDDNLLSQVILTCCSVALYDDAKFSMATAGHPAPIKVSEEGAALMNVGGIMPGVLYGADYDTLTTTLKSGERIAMYTDGLFEAADSPESRQTLEKAVMRELENTLALPVTEAVQHVIQVFDNYGDWHRDDATIMLLEYADPVLD</sequence>
<accession>A0A128F2X7</accession>
<dbReference type="Gene3D" id="3.30.565.10">
    <property type="entry name" value="Histidine kinase-like ATPase, C-terminal domain"/>
    <property type="match status" value="1"/>
</dbReference>
<evidence type="ECO:0000313" key="4">
    <source>
        <dbReference type="Proteomes" id="UP000071641"/>
    </source>
</evidence>
<dbReference type="Proteomes" id="UP000071641">
    <property type="component" value="Unassembled WGS sequence"/>
</dbReference>
<name>A0A128F2X7_9GAMM</name>
<dbReference type="SMART" id="SM00331">
    <property type="entry name" value="PP2C_SIG"/>
    <property type="match status" value="1"/>
</dbReference>
<dbReference type="STRING" id="1796497.GCE9029_02428"/>
<dbReference type="Gene3D" id="3.40.50.2300">
    <property type="match status" value="1"/>
</dbReference>
<dbReference type="InterPro" id="IPR001932">
    <property type="entry name" value="PPM-type_phosphatase-like_dom"/>
</dbReference>
<dbReference type="InterPro" id="IPR052048">
    <property type="entry name" value="ST_Response_Regulator"/>
</dbReference>
<dbReference type="OrthoDB" id="9811749at2"/>
<dbReference type="InterPro" id="IPR003594">
    <property type="entry name" value="HATPase_dom"/>
</dbReference>
<dbReference type="SUPFAM" id="SSF52172">
    <property type="entry name" value="CheY-like"/>
    <property type="match status" value="1"/>
</dbReference>
<dbReference type="PANTHER" id="PTHR43228:SF1">
    <property type="entry name" value="TWO-COMPONENT RESPONSE REGULATOR ARR22"/>
    <property type="match status" value="1"/>
</dbReference>
<dbReference type="SUPFAM" id="SSF81606">
    <property type="entry name" value="PP2C-like"/>
    <property type="match status" value="1"/>
</dbReference>
<dbReference type="CDD" id="cd17536">
    <property type="entry name" value="REC_YesN-like"/>
    <property type="match status" value="1"/>
</dbReference>
<dbReference type="InterPro" id="IPR001789">
    <property type="entry name" value="Sig_transdc_resp-reg_receiver"/>
</dbReference>
<dbReference type="PANTHER" id="PTHR43228">
    <property type="entry name" value="TWO-COMPONENT RESPONSE REGULATOR"/>
    <property type="match status" value="1"/>
</dbReference>
<dbReference type="Pfam" id="PF00072">
    <property type="entry name" value="Response_reg"/>
    <property type="match status" value="1"/>
</dbReference>
<dbReference type="AlphaFoldDB" id="A0A128F2X7"/>
<dbReference type="RefSeq" id="WP_062663499.1">
    <property type="nucleotide sequence ID" value="NZ_FIZX01000002.1"/>
</dbReference>
<dbReference type="Pfam" id="PF07228">
    <property type="entry name" value="SpoIIE"/>
    <property type="match status" value="1"/>
</dbReference>
<reference evidence="4" key="1">
    <citation type="submission" date="2016-02" db="EMBL/GenBank/DDBJ databases">
        <authorList>
            <person name="Rodrigo-Torres Lidia"/>
            <person name="Arahal R.David."/>
        </authorList>
    </citation>
    <scope>NUCLEOTIDE SEQUENCE [LARGE SCALE GENOMIC DNA]</scope>
    <source>
        <strain evidence="4">CECT 9029</strain>
    </source>
</reference>
<feature type="domain" description="Response regulatory" evidence="2">
    <location>
        <begin position="145"/>
        <end position="260"/>
    </location>
</feature>
<feature type="modified residue" description="4-aspartylphosphate" evidence="1">
    <location>
        <position position="193"/>
    </location>
</feature>
<evidence type="ECO:0000259" key="2">
    <source>
        <dbReference type="PROSITE" id="PS50110"/>
    </source>
</evidence>
<dbReference type="CDD" id="cd16936">
    <property type="entry name" value="HATPase_RsbW-like"/>
    <property type="match status" value="1"/>
</dbReference>
<dbReference type="GO" id="GO:0000160">
    <property type="term" value="P:phosphorelay signal transduction system"/>
    <property type="evidence" value="ECO:0007669"/>
    <property type="project" value="InterPro"/>
</dbReference>
<organism evidence="3 4">
    <name type="scientific">Grimontia celer</name>
    <dbReference type="NCBI Taxonomy" id="1796497"/>
    <lineage>
        <taxon>Bacteria</taxon>
        <taxon>Pseudomonadati</taxon>
        <taxon>Pseudomonadota</taxon>
        <taxon>Gammaproteobacteria</taxon>
        <taxon>Vibrionales</taxon>
        <taxon>Vibrionaceae</taxon>
        <taxon>Grimontia</taxon>
    </lineage>
</organism>
<gene>
    <name evidence="3" type="primary">srrA_1</name>
    <name evidence="3" type="ORF">GCE9029_02428</name>
</gene>
<dbReference type="InterPro" id="IPR036890">
    <property type="entry name" value="HATPase_C_sf"/>
</dbReference>
<dbReference type="Gene3D" id="3.60.40.10">
    <property type="entry name" value="PPM-type phosphatase domain"/>
    <property type="match status" value="1"/>
</dbReference>
<dbReference type="SUPFAM" id="SSF55874">
    <property type="entry name" value="ATPase domain of HSP90 chaperone/DNA topoisomerase II/histidine kinase"/>
    <property type="match status" value="1"/>
</dbReference>
<proteinExistence type="predicted"/>
<dbReference type="SMART" id="SM00448">
    <property type="entry name" value="REC"/>
    <property type="match status" value="1"/>
</dbReference>
<dbReference type="EMBL" id="FIZX01000002">
    <property type="protein sequence ID" value="CZF81152.1"/>
    <property type="molecule type" value="Genomic_DNA"/>
</dbReference>
<keyword evidence="1" id="KW-0597">Phosphoprotein</keyword>
<dbReference type="Pfam" id="PF13581">
    <property type="entry name" value="HATPase_c_2"/>
    <property type="match status" value="1"/>
</dbReference>
<dbReference type="InterPro" id="IPR011006">
    <property type="entry name" value="CheY-like_superfamily"/>
</dbReference>